<dbReference type="AlphaFoldDB" id="A0A9J5ZF06"/>
<keyword evidence="2" id="KW-1185">Reference proteome</keyword>
<evidence type="ECO:0000313" key="1">
    <source>
        <dbReference type="EMBL" id="KAG5611005.1"/>
    </source>
</evidence>
<protein>
    <submittedName>
        <fullName evidence="1">Uncharacterized protein</fullName>
    </submittedName>
</protein>
<dbReference type="EMBL" id="JACXVP010000004">
    <property type="protein sequence ID" value="KAG5611005.1"/>
    <property type="molecule type" value="Genomic_DNA"/>
</dbReference>
<name>A0A9J5ZF06_SOLCO</name>
<accession>A0A9J5ZF06</accession>
<reference evidence="1 2" key="1">
    <citation type="submission" date="2020-09" db="EMBL/GenBank/DDBJ databases">
        <title>De no assembly of potato wild relative species, Solanum commersonii.</title>
        <authorList>
            <person name="Cho K."/>
        </authorList>
    </citation>
    <scope>NUCLEOTIDE SEQUENCE [LARGE SCALE GENOMIC DNA]</scope>
    <source>
        <strain evidence="1">LZ3.2</strain>
        <tissue evidence="1">Leaf</tissue>
    </source>
</reference>
<dbReference type="Proteomes" id="UP000824120">
    <property type="component" value="Chromosome 4"/>
</dbReference>
<organism evidence="1 2">
    <name type="scientific">Solanum commersonii</name>
    <name type="common">Commerson's wild potato</name>
    <name type="synonym">Commerson's nightshade</name>
    <dbReference type="NCBI Taxonomy" id="4109"/>
    <lineage>
        <taxon>Eukaryota</taxon>
        <taxon>Viridiplantae</taxon>
        <taxon>Streptophyta</taxon>
        <taxon>Embryophyta</taxon>
        <taxon>Tracheophyta</taxon>
        <taxon>Spermatophyta</taxon>
        <taxon>Magnoliopsida</taxon>
        <taxon>eudicotyledons</taxon>
        <taxon>Gunneridae</taxon>
        <taxon>Pentapetalae</taxon>
        <taxon>asterids</taxon>
        <taxon>lamiids</taxon>
        <taxon>Solanales</taxon>
        <taxon>Solanaceae</taxon>
        <taxon>Solanoideae</taxon>
        <taxon>Solaneae</taxon>
        <taxon>Solanum</taxon>
    </lineage>
</organism>
<gene>
    <name evidence="1" type="ORF">H5410_022286</name>
</gene>
<proteinExistence type="predicted"/>
<evidence type="ECO:0000313" key="2">
    <source>
        <dbReference type="Proteomes" id="UP000824120"/>
    </source>
</evidence>
<comment type="caution">
    <text evidence="1">The sequence shown here is derived from an EMBL/GenBank/DDBJ whole genome shotgun (WGS) entry which is preliminary data.</text>
</comment>
<sequence length="149" mass="16609">MLHATKLSKPSHWHLTVEVDLEELPVKVIYVSTDLWSALWYACLTLDNLNGEDLSWSTGVTSVGAPMNLSITYFCILVASGIERGTTVLELAECGYSHQENLAYDFFSYFVVSTDERNRRCSDGISTLVPLSKPFVQLIFSAGQDVHSK</sequence>